<dbReference type="SUPFAM" id="SSF56112">
    <property type="entry name" value="Protein kinase-like (PK-like)"/>
    <property type="match status" value="1"/>
</dbReference>
<comment type="caution">
    <text evidence="7">The sequence shown here is derived from an EMBL/GenBank/DDBJ whole genome shotgun (WGS) entry which is preliminary data.</text>
</comment>
<name>A0ABN7VMQ7_GIGMA</name>
<evidence type="ECO:0000313" key="7">
    <source>
        <dbReference type="EMBL" id="CAG8782568.1"/>
    </source>
</evidence>
<organism evidence="7 8">
    <name type="scientific">Gigaspora margarita</name>
    <dbReference type="NCBI Taxonomy" id="4874"/>
    <lineage>
        <taxon>Eukaryota</taxon>
        <taxon>Fungi</taxon>
        <taxon>Fungi incertae sedis</taxon>
        <taxon>Mucoromycota</taxon>
        <taxon>Glomeromycotina</taxon>
        <taxon>Glomeromycetes</taxon>
        <taxon>Diversisporales</taxon>
        <taxon>Gigasporaceae</taxon>
        <taxon>Gigaspora</taxon>
    </lineage>
</organism>
<protein>
    <submittedName>
        <fullName evidence="7">38305_t:CDS:1</fullName>
    </submittedName>
</protein>
<keyword evidence="8" id="KW-1185">Reference proteome</keyword>
<dbReference type="PANTHER" id="PTHR48056">
    <property type="entry name" value="LRR RECEPTOR-LIKE SERINE/THREONINE-PROTEIN KINASE-RELATED"/>
    <property type="match status" value="1"/>
</dbReference>
<dbReference type="SUPFAM" id="SSF52058">
    <property type="entry name" value="L domain-like"/>
    <property type="match status" value="1"/>
</dbReference>
<dbReference type="EMBL" id="CAJVQB010017066">
    <property type="protein sequence ID" value="CAG8782568.1"/>
    <property type="molecule type" value="Genomic_DNA"/>
</dbReference>
<keyword evidence="3" id="KW-0547">Nucleotide-binding</keyword>
<keyword evidence="2" id="KW-0677">Repeat</keyword>
<dbReference type="InterPro" id="IPR011009">
    <property type="entry name" value="Kinase-like_dom_sf"/>
</dbReference>
<evidence type="ECO:0000256" key="2">
    <source>
        <dbReference type="ARBA" id="ARBA00022737"/>
    </source>
</evidence>
<dbReference type="InterPro" id="IPR012547">
    <property type="entry name" value="PDDEXK_9"/>
</dbReference>
<dbReference type="Proteomes" id="UP000789901">
    <property type="component" value="Unassembled WGS sequence"/>
</dbReference>
<dbReference type="Pfam" id="PF08011">
    <property type="entry name" value="PDDEXK_9"/>
    <property type="match status" value="1"/>
</dbReference>
<dbReference type="Gene3D" id="1.10.510.10">
    <property type="entry name" value="Transferase(Phosphotransferase) domain 1"/>
    <property type="match status" value="1"/>
</dbReference>
<sequence length="655" mass="76140">MCCLLEEGSFDSYWMNSGGTALIDQTLLSDDIQEDLQTLLSGKSITMELYGEIAFEQIKDSRNIFYSLLVFAGYLNPKPTDQLDFYELSIPNREVRKIYKERMIQWVARKLKISVGSHLSLMELLTEKRVLKFVERFKEFLALATSSWQTNQREAESFYNGFFLCLTEILNPTFLITSEQESGKGRSDLTLIPKYNHTNHAFIIEYKVCNEEKDLDLTSEKGLKQIKDKKYNIKGLGRSDIVKKPTNKNEKNLVLPTKTLKSGLRWDLNQEIVGKFDDEKVAILIPKKQVGELSWSKSVKEYLDCFYPHKKRAKVTELDISQKDIRGLNSTKVKELDLRHNNFSSDLTPFGWLINLEFLTISNNRFFGSLKSLAKLRKLKSLDIDNTGIDGGLEYLPDIVNCREDYETLKERYNKYGLCQKCQQFNSTRSFCQLCREQEWQQQNIKQLTGQELIKKFTQQQKPKEIENSTWGGKKVALKVLNSSCNITLEFLTEIANTKLVDDSFNVVRCYGISQELITKSYAIVMHYMREGNLRQYLLNKSNSNPKNRPKASVLERTLRKWQQEEREFSRQLREIEAEYNQMSKNSVYKSHSTDVMTSKLIDTKEIAKRLQTEKCQPSKNLELNLDNFNQLTIQETKSSSSFQYFQEAPPKPPN</sequence>
<dbReference type="InterPro" id="IPR001245">
    <property type="entry name" value="Ser-Thr/Tyr_kinase_cat_dom"/>
</dbReference>
<dbReference type="Pfam" id="PF07714">
    <property type="entry name" value="PK_Tyr_Ser-Thr"/>
    <property type="match status" value="1"/>
</dbReference>
<evidence type="ECO:0000256" key="5">
    <source>
        <dbReference type="SAM" id="Coils"/>
    </source>
</evidence>
<reference evidence="7 8" key="1">
    <citation type="submission" date="2021-06" db="EMBL/GenBank/DDBJ databases">
        <authorList>
            <person name="Kallberg Y."/>
            <person name="Tangrot J."/>
            <person name="Rosling A."/>
        </authorList>
    </citation>
    <scope>NUCLEOTIDE SEQUENCE [LARGE SCALE GENOMIC DNA]</scope>
    <source>
        <strain evidence="7 8">120-4 pot B 10/14</strain>
    </source>
</reference>
<feature type="domain" description="Serine-threonine/tyrosine-protein kinase catalytic" evidence="6">
    <location>
        <begin position="472"/>
        <end position="544"/>
    </location>
</feature>
<proteinExistence type="predicted"/>
<keyword evidence="4" id="KW-0067">ATP-binding</keyword>
<evidence type="ECO:0000256" key="3">
    <source>
        <dbReference type="ARBA" id="ARBA00022741"/>
    </source>
</evidence>
<keyword evidence="1" id="KW-0433">Leucine-rich repeat</keyword>
<dbReference type="InterPro" id="IPR032675">
    <property type="entry name" value="LRR_dom_sf"/>
</dbReference>
<evidence type="ECO:0000259" key="6">
    <source>
        <dbReference type="Pfam" id="PF07714"/>
    </source>
</evidence>
<dbReference type="PANTHER" id="PTHR48056:SF81">
    <property type="entry name" value="RECEPTOR PROTEIN-TYROSINE KINASE CEPR1"/>
    <property type="match status" value="1"/>
</dbReference>
<evidence type="ECO:0000256" key="1">
    <source>
        <dbReference type="ARBA" id="ARBA00022614"/>
    </source>
</evidence>
<evidence type="ECO:0000256" key="4">
    <source>
        <dbReference type="ARBA" id="ARBA00022840"/>
    </source>
</evidence>
<evidence type="ECO:0000313" key="8">
    <source>
        <dbReference type="Proteomes" id="UP000789901"/>
    </source>
</evidence>
<dbReference type="InterPro" id="IPR050647">
    <property type="entry name" value="Plant_LRR-RLKs"/>
</dbReference>
<keyword evidence="5" id="KW-0175">Coiled coil</keyword>
<accession>A0ABN7VMQ7</accession>
<feature type="coiled-coil region" evidence="5">
    <location>
        <begin position="552"/>
        <end position="586"/>
    </location>
</feature>
<gene>
    <name evidence="7" type="ORF">GMARGA_LOCUS19940</name>
</gene>
<dbReference type="Gene3D" id="3.80.10.10">
    <property type="entry name" value="Ribonuclease Inhibitor"/>
    <property type="match status" value="1"/>
</dbReference>